<keyword evidence="5" id="KW-0406">Ion transport</keyword>
<dbReference type="InterPro" id="IPR050866">
    <property type="entry name" value="CNG_cation_channel"/>
</dbReference>
<feature type="region of interest" description="Disordered" evidence="9">
    <location>
        <begin position="83"/>
        <end position="185"/>
    </location>
</feature>
<dbReference type="AlphaFoldDB" id="A0A2S1WM12"/>
<dbReference type="CDD" id="cd00038">
    <property type="entry name" value="CAP_ED"/>
    <property type="match status" value="1"/>
</dbReference>
<protein>
    <submittedName>
        <fullName evidence="12">Putative cyclic nucleotide-gated ion channel 3</fullName>
    </submittedName>
</protein>
<name>A0A2S1WM12_9ANNE</name>
<dbReference type="GO" id="GO:0016020">
    <property type="term" value="C:membrane"/>
    <property type="evidence" value="ECO:0007669"/>
    <property type="project" value="UniProtKB-SubCell"/>
</dbReference>
<dbReference type="InterPro" id="IPR018488">
    <property type="entry name" value="cNMP-bd_CS"/>
</dbReference>
<dbReference type="EMBL" id="MG973358">
    <property type="protein sequence ID" value="AWJ68211.1"/>
    <property type="molecule type" value="mRNA"/>
</dbReference>
<organism evidence="12">
    <name type="scientific">Hirudo verbana</name>
    <dbReference type="NCBI Taxonomy" id="311461"/>
    <lineage>
        <taxon>Eukaryota</taxon>
        <taxon>Metazoa</taxon>
        <taxon>Spiralia</taxon>
        <taxon>Lophotrochozoa</taxon>
        <taxon>Annelida</taxon>
        <taxon>Clitellata</taxon>
        <taxon>Hirudinea</taxon>
        <taxon>Hirudinida</taxon>
        <taxon>Hirudiniformes</taxon>
        <taxon>Hirudinidae</taxon>
        <taxon>Hirudo</taxon>
    </lineage>
</organism>
<dbReference type="PROSITE" id="PS00889">
    <property type="entry name" value="CNMP_BINDING_2"/>
    <property type="match status" value="1"/>
</dbReference>
<dbReference type="Gene3D" id="1.10.287.630">
    <property type="entry name" value="Helix hairpin bin"/>
    <property type="match status" value="1"/>
</dbReference>
<dbReference type="SUPFAM" id="SSF81324">
    <property type="entry name" value="Voltage-gated potassium channels"/>
    <property type="match status" value="1"/>
</dbReference>
<dbReference type="FunFam" id="1.10.287.70:FF:000072">
    <property type="entry name" value="Cyclic nucleotide gated channel beta 3"/>
    <property type="match status" value="1"/>
</dbReference>
<reference evidence="12" key="1">
    <citation type="submission" date="2018-02" db="EMBL/GenBank/DDBJ databases">
        <title>Hirudo verbana central nervous system transcriptome analysis of ion channel and receptor content.</title>
        <authorList>
            <person name="Northcutt A.J."/>
            <person name="Schulz D.J."/>
            <person name="Mesce K.A."/>
        </authorList>
    </citation>
    <scope>NUCLEOTIDE SEQUENCE</scope>
</reference>
<evidence type="ECO:0000256" key="8">
    <source>
        <dbReference type="ARBA" id="ARBA00023303"/>
    </source>
</evidence>
<feature type="compositionally biased region" description="Polar residues" evidence="9">
    <location>
        <begin position="733"/>
        <end position="745"/>
    </location>
</feature>
<evidence type="ECO:0000256" key="2">
    <source>
        <dbReference type="ARBA" id="ARBA00022448"/>
    </source>
</evidence>
<comment type="subcellular location">
    <subcellularLocation>
        <location evidence="1">Membrane</location>
        <topology evidence="1">Multi-pass membrane protein</topology>
    </subcellularLocation>
</comment>
<evidence type="ECO:0000256" key="6">
    <source>
        <dbReference type="ARBA" id="ARBA00023136"/>
    </source>
</evidence>
<dbReference type="InterPro" id="IPR000595">
    <property type="entry name" value="cNMP-bd_dom"/>
</dbReference>
<dbReference type="Gene3D" id="2.60.120.10">
    <property type="entry name" value="Jelly Rolls"/>
    <property type="match status" value="1"/>
</dbReference>
<keyword evidence="4 10" id="KW-1133">Transmembrane helix</keyword>
<dbReference type="GO" id="GO:0005221">
    <property type="term" value="F:intracellularly cyclic nucleotide-activated monoatomic cation channel activity"/>
    <property type="evidence" value="ECO:0007669"/>
    <property type="project" value="InterPro"/>
</dbReference>
<evidence type="ECO:0000256" key="10">
    <source>
        <dbReference type="SAM" id="Phobius"/>
    </source>
</evidence>
<dbReference type="FunFam" id="1.10.287.630:FF:000001">
    <property type="entry name" value="Cyclic nucleotide-gated channel alpha 3"/>
    <property type="match status" value="1"/>
</dbReference>
<dbReference type="SMART" id="SM00100">
    <property type="entry name" value="cNMP"/>
    <property type="match status" value="1"/>
</dbReference>
<evidence type="ECO:0000256" key="7">
    <source>
        <dbReference type="ARBA" id="ARBA00023286"/>
    </source>
</evidence>
<dbReference type="InterPro" id="IPR005821">
    <property type="entry name" value="Ion_trans_dom"/>
</dbReference>
<dbReference type="GO" id="GO:0044877">
    <property type="term" value="F:protein-containing complex binding"/>
    <property type="evidence" value="ECO:0007669"/>
    <property type="project" value="TreeGrafter"/>
</dbReference>
<feature type="transmembrane region" description="Helical" evidence="10">
    <location>
        <begin position="343"/>
        <end position="364"/>
    </location>
</feature>
<feature type="transmembrane region" description="Helical" evidence="10">
    <location>
        <begin position="208"/>
        <end position="225"/>
    </location>
</feature>
<dbReference type="PANTHER" id="PTHR45638">
    <property type="entry name" value="CYCLIC NUCLEOTIDE-GATED CATION CHANNEL SUBUNIT A"/>
    <property type="match status" value="1"/>
</dbReference>
<dbReference type="SUPFAM" id="SSF51206">
    <property type="entry name" value="cAMP-binding domain-like"/>
    <property type="match status" value="1"/>
</dbReference>
<evidence type="ECO:0000256" key="5">
    <source>
        <dbReference type="ARBA" id="ARBA00023065"/>
    </source>
</evidence>
<feature type="compositionally biased region" description="Basic and acidic residues" evidence="9">
    <location>
        <begin position="757"/>
        <end position="767"/>
    </location>
</feature>
<dbReference type="PANTHER" id="PTHR45638:SF7">
    <property type="entry name" value="CYCLIC NUCLEOTIDE-GATED ION CHANNEL-LIKE, ISOFORM E"/>
    <property type="match status" value="1"/>
</dbReference>
<feature type="domain" description="Cyclic nucleotide-binding" evidence="11">
    <location>
        <begin position="522"/>
        <end position="625"/>
    </location>
</feature>
<dbReference type="PROSITE" id="PS50042">
    <property type="entry name" value="CNMP_BINDING_3"/>
    <property type="match status" value="1"/>
</dbReference>
<sequence>MASNPVSEASMAEVRLELMETPSSKDIKLTTGTLKKSESSRVLGFEGLLGRKEENLNPMGQLRRKSRWLKLKNTVKVASAMSGHVRGRNRALHSRSGGSTLTREDSFMKRFSTRQNHSSSIHRNHQIHPNSTTLSHNRLAKSFSSSSTSRLRHESSNHTSDNEDAASKETSAASDQVSIEGFEEDRKEEDELGSSRFILPVFQPDGCFLFYWLALLTSAILYNLWTPIAREAFPELNQACPAAWLVADIICDVIYLTDVAVQFRTGYLERGLIVYDGRKLARNYTRSKHFLLDLASLTPLDLLQIYFSSHPILRFMRFLKSYRVYRFVYMVETRTAYPNLWRVVNLSHVLFLGCHWFAAFYYLISMAQNFETKWSYPTPVGNYSSVAQKYLRSLYWSTLTLTTIGDLTPPETNWEHVFTIVSYLIGVFVFATIVGQVGNVITNRNASRQEFEKLLDGAKAYMRHHSVPDEMQRHVQRWYDYAWSRGCMNGGGDINALGLLPDKLKTELALHVNLETLKKVTIFHECEPEFLHDLVLKMRTYIFTPGDLICRKGEVAREMFIIADGLLEVLSESGEILSKMSAGDFFGEIGILNMDGGVNKRTADVRSLGYSELIVLSRDDVLSALRDHPEAESLIKEYGHRRLHELGARRKRNLNTESGVVSQLVGNIVGLKKPLASTDPALGQSNGNKIESETASQQFSIPKTSHKESSSSLNEFPAKNETYNVHQLMSGFETTQHVQQSSCNQKTSSRKSSYSGSKDDIATDKSVKDEEIRPLTKTTTTDTLISNGSSVLACFMSEPVGLNCEAPPLTNLHILTQKPSAHQSGEQNERESLDSYPEISKKMRKASFGNQLSTQSEDVIVRPSAQLEFESKNNSVFTEWDKIIHKLSSLEMPPTKCDLASWENPSDVDEQMFPVDELSSTIAACMKHFFESRLQNLKTRVTLLEADNLAKSQQIQVLNSMLEQKMNEADDGQPS</sequence>
<dbReference type="Pfam" id="PF00027">
    <property type="entry name" value="cNMP_binding"/>
    <property type="match status" value="1"/>
</dbReference>
<dbReference type="InterPro" id="IPR018490">
    <property type="entry name" value="cNMP-bd_dom_sf"/>
</dbReference>
<evidence type="ECO:0000256" key="3">
    <source>
        <dbReference type="ARBA" id="ARBA00022692"/>
    </source>
</evidence>
<keyword evidence="7" id="KW-1071">Ligand-gated ion channel</keyword>
<dbReference type="InterPro" id="IPR014710">
    <property type="entry name" value="RmlC-like_jellyroll"/>
</dbReference>
<feature type="region of interest" description="Disordered" evidence="9">
    <location>
        <begin position="677"/>
        <end position="714"/>
    </location>
</feature>
<evidence type="ECO:0000259" key="11">
    <source>
        <dbReference type="PROSITE" id="PS50042"/>
    </source>
</evidence>
<feature type="transmembrane region" description="Helical" evidence="10">
    <location>
        <begin position="420"/>
        <end position="441"/>
    </location>
</feature>
<keyword evidence="8" id="KW-0407">Ion channel</keyword>
<feature type="compositionally biased region" description="Polar residues" evidence="9">
    <location>
        <begin position="127"/>
        <end position="136"/>
    </location>
</feature>
<feature type="compositionally biased region" description="Polar residues" evidence="9">
    <location>
        <begin position="683"/>
        <end position="703"/>
    </location>
</feature>
<feature type="compositionally biased region" description="Low complexity" evidence="9">
    <location>
        <begin position="746"/>
        <end position="756"/>
    </location>
</feature>
<feature type="region of interest" description="Disordered" evidence="9">
    <location>
        <begin position="733"/>
        <end position="767"/>
    </location>
</feature>
<proteinExistence type="evidence at transcript level"/>
<keyword evidence="3 10" id="KW-0812">Transmembrane</keyword>
<dbReference type="Pfam" id="PF00520">
    <property type="entry name" value="Ion_trans"/>
    <property type="match status" value="1"/>
</dbReference>
<feature type="compositionally biased region" description="Polar residues" evidence="9">
    <location>
        <begin position="168"/>
        <end position="177"/>
    </location>
</feature>
<evidence type="ECO:0000256" key="9">
    <source>
        <dbReference type="SAM" id="MobiDB-lite"/>
    </source>
</evidence>
<evidence type="ECO:0000256" key="1">
    <source>
        <dbReference type="ARBA" id="ARBA00004141"/>
    </source>
</evidence>
<keyword evidence="6 10" id="KW-0472">Membrane</keyword>
<accession>A0A2S1WM12</accession>
<evidence type="ECO:0000256" key="4">
    <source>
        <dbReference type="ARBA" id="ARBA00022989"/>
    </source>
</evidence>
<dbReference type="PROSITE" id="PS00888">
    <property type="entry name" value="CNMP_BINDING_1"/>
    <property type="match status" value="1"/>
</dbReference>
<dbReference type="Gene3D" id="1.10.287.70">
    <property type="match status" value="1"/>
</dbReference>
<evidence type="ECO:0000313" key="12">
    <source>
        <dbReference type="EMBL" id="AWJ68211.1"/>
    </source>
</evidence>
<keyword evidence="2" id="KW-0813">Transport</keyword>